<dbReference type="AlphaFoldDB" id="A0A4R9J4B6"/>
<organism evidence="2 3">
    <name type="scientific">Leptospira koniambonensis</name>
    <dbReference type="NCBI Taxonomy" id="2484950"/>
    <lineage>
        <taxon>Bacteria</taxon>
        <taxon>Pseudomonadati</taxon>
        <taxon>Spirochaetota</taxon>
        <taxon>Spirochaetia</taxon>
        <taxon>Leptospirales</taxon>
        <taxon>Leptospiraceae</taxon>
        <taxon>Leptospira</taxon>
    </lineage>
</organism>
<keyword evidence="1" id="KW-0472">Membrane</keyword>
<evidence type="ECO:0000256" key="1">
    <source>
        <dbReference type="SAM" id="Phobius"/>
    </source>
</evidence>
<evidence type="ECO:0008006" key="4">
    <source>
        <dbReference type="Google" id="ProtNLM"/>
    </source>
</evidence>
<protein>
    <recommendedName>
        <fullName evidence="4">Invasion protein</fullName>
    </recommendedName>
</protein>
<feature type="transmembrane region" description="Helical" evidence="1">
    <location>
        <begin position="107"/>
        <end position="125"/>
    </location>
</feature>
<reference evidence="2" key="1">
    <citation type="journal article" date="2019" name="PLoS Negl. Trop. Dis.">
        <title>Revisiting the worldwide diversity of Leptospira species in the environment.</title>
        <authorList>
            <person name="Vincent A.T."/>
            <person name="Schiettekatte O."/>
            <person name="Bourhy P."/>
            <person name="Veyrier F.J."/>
            <person name="Picardeau M."/>
        </authorList>
    </citation>
    <scope>NUCLEOTIDE SEQUENCE [LARGE SCALE GENOMIC DNA]</scope>
    <source>
        <strain evidence="2">201800265</strain>
    </source>
</reference>
<dbReference type="Proteomes" id="UP000297871">
    <property type="component" value="Unassembled WGS sequence"/>
</dbReference>
<dbReference type="RefSeq" id="WP_135616212.1">
    <property type="nucleotide sequence ID" value="NZ_RQFY01000007.1"/>
</dbReference>
<feature type="transmembrane region" description="Helical" evidence="1">
    <location>
        <begin position="6"/>
        <end position="30"/>
    </location>
</feature>
<keyword evidence="1" id="KW-1133">Transmembrane helix</keyword>
<feature type="transmembrane region" description="Helical" evidence="1">
    <location>
        <begin position="71"/>
        <end position="95"/>
    </location>
</feature>
<keyword evidence="3" id="KW-1185">Reference proteome</keyword>
<feature type="transmembrane region" description="Helical" evidence="1">
    <location>
        <begin position="42"/>
        <end position="65"/>
    </location>
</feature>
<dbReference type="EMBL" id="RQFY01000007">
    <property type="protein sequence ID" value="TGL31464.1"/>
    <property type="molecule type" value="Genomic_DNA"/>
</dbReference>
<keyword evidence="1" id="KW-0812">Transmembrane</keyword>
<name>A0A4R9J4B6_9LEPT</name>
<evidence type="ECO:0000313" key="2">
    <source>
        <dbReference type="EMBL" id="TGL31464.1"/>
    </source>
</evidence>
<evidence type="ECO:0000313" key="3">
    <source>
        <dbReference type="Proteomes" id="UP000297871"/>
    </source>
</evidence>
<gene>
    <name evidence="2" type="ORF">EHQ52_16155</name>
</gene>
<sequence>MISYPVYKLIHILGILFLFSAYGGLALHVLGGGTKENAPKKFIASAHGIGMTLVLLGGFGMLGRIGLLDSFASLISLPGWVIAKIAIWLIFGGLLTAYYKKPEFAKILWFGLPVLGTFSAYLALYKPF</sequence>
<proteinExistence type="predicted"/>
<comment type="caution">
    <text evidence="2">The sequence shown here is derived from an EMBL/GenBank/DDBJ whole genome shotgun (WGS) entry which is preliminary data.</text>
</comment>
<dbReference type="OrthoDB" id="5517151at2"/>
<accession>A0A4R9J4B6</accession>